<dbReference type="Pfam" id="PF01202">
    <property type="entry name" value="SKI"/>
    <property type="match status" value="1"/>
</dbReference>
<feature type="binding site" evidence="7">
    <location>
        <position position="143"/>
    </location>
    <ligand>
        <name>substrate</name>
    </ligand>
</feature>
<organism evidence="8 9">
    <name type="scientific">Olivibacter domesticus</name>
    <name type="common">Pseudosphingobacterium domesticum</name>
    <dbReference type="NCBI Taxonomy" id="407022"/>
    <lineage>
        <taxon>Bacteria</taxon>
        <taxon>Pseudomonadati</taxon>
        <taxon>Bacteroidota</taxon>
        <taxon>Sphingobacteriia</taxon>
        <taxon>Sphingobacteriales</taxon>
        <taxon>Sphingobacteriaceae</taxon>
        <taxon>Olivibacter</taxon>
    </lineage>
</organism>
<feature type="binding site" evidence="7">
    <location>
        <position position="35"/>
    </location>
    <ligand>
        <name>substrate</name>
    </ligand>
</feature>
<comment type="subcellular location">
    <subcellularLocation>
        <location evidence="7">Cytoplasm</location>
    </subcellularLocation>
</comment>
<protein>
    <recommendedName>
        <fullName evidence="7">Shikimate kinase</fullName>
        <shortName evidence="7">SK</shortName>
        <ecNumber evidence="7">2.7.1.71</ecNumber>
    </recommendedName>
</protein>
<dbReference type="GO" id="GO:0000287">
    <property type="term" value="F:magnesium ion binding"/>
    <property type="evidence" value="ECO:0007669"/>
    <property type="project" value="UniProtKB-UniRule"/>
</dbReference>
<keyword evidence="7" id="KW-0479">Metal-binding</keyword>
<keyword evidence="7" id="KW-0460">Magnesium</keyword>
<evidence type="ECO:0000313" key="8">
    <source>
        <dbReference type="EMBL" id="SEM29968.1"/>
    </source>
</evidence>
<name>A0A1H7X9Z3_OLID1</name>
<comment type="cofactor">
    <cofactor evidence="7">
        <name>Mg(2+)</name>
        <dbReference type="ChEBI" id="CHEBI:18420"/>
    </cofactor>
    <text evidence="7">Binds 1 Mg(2+) ion per subunit.</text>
</comment>
<dbReference type="GO" id="GO:0004765">
    <property type="term" value="F:shikimate kinase activity"/>
    <property type="evidence" value="ECO:0007669"/>
    <property type="project" value="UniProtKB-UniRule"/>
</dbReference>
<accession>A0A1H7X9Z3</accession>
<keyword evidence="3 7" id="KW-0547">Nucleotide-binding</keyword>
<feature type="binding site" evidence="7">
    <location>
        <position position="59"/>
    </location>
    <ligand>
        <name>substrate</name>
    </ligand>
</feature>
<evidence type="ECO:0000256" key="3">
    <source>
        <dbReference type="ARBA" id="ARBA00022741"/>
    </source>
</evidence>
<keyword evidence="7" id="KW-0963">Cytoplasm</keyword>
<comment type="catalytic activity">
    <reaction evidence="7">
        <text>shikimate + ATP = 3-phosphoshikimate + ADP + H(+)</text>
        <dbReference type="Rhea" id="RHEA:13121"/>
        <dbReference type="ChEBI" id="CHEBI:15378"/>
        <dbReference type="ChEBI" id="CHEBI:30616"/>
        <dbReference type="ChEBI" id="CHEBI:36208"/>
        <dbReference type="ChEBI" id="CHEBI:145989"/>
        <dbReference type="ChEBI" id="CHEBI:456216"/>
        <dbReference type="EC" id="2.7.1.71"/>
    </reaction>
</comment>
<comment type="similarity">
    <text evidence="7">Belongs to the shikimate kinase family.</text>
</comment>
<keyword evidence="5 7" id="KW-0067">ATP-binding</keyword>
<dbReference type="PRINTS" id="PR01100">
    <property type="entry name" value="SHIKIMTKNASE"/>
</dbReference>
<dbReference type="InterPro" id="IPR000623">
    <property type="entry name" value="Shikimate_kinase/TSH1"/>
</dbReference>
<evidence type="ECO:0000313" key="9">
    <source>
        <dbReference type="Proteomes" id="UP000199421"/>
    </source>
</evidence>
<dbReference type="RefSeq" id="WP_093330091.1">
    <property type="nucleotide sequence ID" value="NZ_FOAF01000010.1"/>
</dbReference>
<feature type="binding site" evidence="7">
    <location>
        <position position="121"/>
    </location>
    <ligand>
        <name>ATP</name>
        <dbReference type="ChEBI" id="CHEBI:30616"/>
    </ligand>
</feature>
<evidence type="ECO:0000256" key="5">
    <source>
        <dbReference type="ARBA" id="ARBA00022840"/>
    </source>
</evidence>
<comment type="subunit">
    <text evidence="7">Monomer.</text>
</comment>
<dbReference type="PANTHER" id="PTHR21087">
    <property type="entry name" value="SHIKIMATE KINASE"/>
    <property type="match status" value="1"/>
</dbReference>
<feature type="binding site" evidence="7">
    <location>
        <begin position="13"/>
        <end position="18"/>
    </location>
    <ligand>
        <name>ATP</name>
        <dbReference type="ChEBI" id="CHEBI:30616"/>
    </ligand>
</feature>
<dbReference type="EMBL" id="FOAF01000010">
    <property type="protein sequence ID" value="SEM29968.1"/>
    <property type="molecule type" value="Genomic_DNA"/>
</dbReference>
<dbReference type="STRING" id="407022.SAMN05661044_04784"/>
<dbReference type="Proteomes" id="UP000199421">
    <property type="component" value="Unassembled WGS sequence"/>
</dbReference>
<keyword evidence="2 7" id="KW-0808">Transferase</keyword>
<dbReference type="UniPathway" id="UPA00053">
    <property type="reaction ID" value="UER00088"/>
</dbReference>
<dbReference type="SUPFAM" id="SSF52540">
    <property type="entry name" value="P-loop containing nucleoside triphosphate hydrolases"/>
    <property type="match status" value="1"/>
</dbReference>
<evidence type="ECO:0000256" key="1">
    <source>
        <dbReference type="ARBA" id="ARBA00022605"/>
    </source>
</evidence>
<keyword evidence="9" id="KW-1185">Reference proteome</keyword>
<keyword evidence="4 7" id="KW-0418">Kinase</keyword>
<comment type="function">
    <text evidence="7">Catalyzes the specific phosphorylation of the 3-hydroxyl group of shikimic acid using ATP as a cosubstrate.</text>
</comment>
<feature type="binding site" evidence="7">
    <location>
        <position position="81"/>
    </location>
    <ligand>
        <name>substrate</name>
    </ligand>
</feature>
<comment type="caution">
    <text evidence="7">Lacks conserved residue(s) required for the propagation of feature annotation.</text>
</comment>
<sequence length="170" mass="19347">MLTRHIFLIGFMGVGKTTNGKKLADLLNSNFIDLDDLFVTQEGISISEYFGTHGEENFRQKEKEILQNLHKIAPAVIATGGGAPCFFDNMEWMNQNGITIYLQIPPKALAKRLANSKKSKRPLIQHLNEDEILTFINDKMMYRHPFYAKAHHHVNVIDLDLQQLVLTLGL</sequence>
<keyword evidence="6 7" id="KW-0057">Aromatic amino acid biosynthesis</keyword>
<dbReference type="PANTHER" id="PTHR21087:SF16">
    <property type="entry name" value="SHIKIMATE KINASE 1, CHLOROPLASTIC"/>
    <property type="match status" value="1"/>
</dbReference>
<evidence type="ECO:0000256" key="2">
    <source>
        <dbReference type="ARBA" id="ARBA00022679"/>
    </source>
</evidence>
<dbReference type="EC" id="2.7.1.71" evidence="7"/>
<dbReference type="GO" id="GO:0009423">
    <property type="term" value="P:chorismate biosynthetic process"/>
    <property type="evidence" value="ECO:0007669"/>
    <property type="project" value="UniProtKB-UniRule"/>
</dbReference>
<evidence type="ECO:0000256" key="4">
    <source>
        <dbReference type="ARBA" id="ARBA00022777"/>
    </source>
</evidence>
<dbReference type="AlphaFoldDB" id="A0A1H7X9Z3"/>
<proteinExistence type="inferred from homology"/>
<dbReference type="InterPro" id="IPR031322">
    <property type="entry name" value="Shikimate/glucono_kinase"/>
</dbReference>
<dbReference type="Gene3D" id="3.40.50.300">
    <property type="entry name" value="P-loop containing nucleotide triphosphate hydrolases"/>
    <property type="match status" value="1"/>
</dbReference>
<dbReference type="HAMAP" id="MF_00109">
    <property type="entry name" value="Shikimate_kinase"/>
    <property type="match status" value="1"/>
</dbReference>
<feature type="binding site" evidence="7">
    <location>
        <position position="17"/>
    </location>
    <ligand>
        <name>Mg(2+)</name>
        <dbReference type="ChEBI" id="CHEBI:18420"/>
    </ligand>
</feature>
<dbReference type="GO" id="GO:0005829">
    <property type="term" value="C:cytosol"/>
    <property type="evidence" value="ECO:0007669"/>
    <property type="project" value="TreeGrafter"/>
</dbReference>
<reference evidence="9" key="1">
    <citation type="submission" date="2016-10" db="EMBL/GenBank/DDBJ databases">
        <authorList>
            <person name="Varghese N."/>
            <person name="Submissions S."/>
        </authorList>
    </citation>
    <scope>NUCLEOTIDE SEQUENCE [LARGE SCALE GENOMIC DNA]</scope>
    <source>
        <strain evidence="9">DSM 18733</strain>
    </source>
</reference>
<gene>
    <name evidence="7" type="primary">aroK</name>
    <name evidence="8" type="ORF">SAMN05661044_04784</name>
</gene>
<dbReference type="InterPro" id="IPR027417">
    <property type="entry name" value="P-loop_NTPase"/>
</dbReference>
<evidence type="ECO:0000256" key="6">
    <source>
        <dbReference type="ARBA" id="ARBA00023141"/>
    </source>
</evidence>
<keyword evidence="1 7" id="KW-0028">Amino-acid biosynthesis</keyword>
<dbReference type="GO" id="GO:0008652">
    <property type="term" value="P:amino acid biosynthetic process"/>
    <property type="evidence" value="ECO:0007669"/>
    <property type="project" value="UniProtKB-KW"/>
</dbReference>
<dbReference type="GO" id="GO:0009073">
    <property type="term" value="P:aromatic amino acid family biosynthetic process"/>
    <property type="evidence" value="ECO:0007669"/>
    <property type="project" value="UniProtKB-KW"/>
</dbReference>
<dbReference type="OrthoDB" id="9800332at2"/>
<evidence type="ECO:0000256" key="7">
    <source>
        <dbReference type="HAMAP-Rule" id="MF_00109"/>
    </source>
</evidence>
<dbReference type="GO" id="GO:0005524">
    <property type="term" value="F:ATP binding"/>
    <property type="evidence" value="ECO:0007669"/>
    <property type="project" value="UniProtKB-UniRule"/>
</dbReference>
<dbReference type="CDD" id="cd00464">
    <property type="entry name" value="SK"/>
    <property type="match status" value="1"/>
</dbReference>
<comment type="pathway">
    <text evidence="7">Metabolic intermediate biosynthesis; chorismate biosynthesis; chorismate from D-erythrose 4-phosphate and phosphoenolpyruvate: step 5/7.</text>
</comment>